<gene>
    <name evidence="4" type="primary">Slirp</name>
    <name evidence="4" type="ORF">Anas_03147</name>
</gene>
<dbReference type="InterPro" id="IPR012677">
    <property type="entry name" value="Nucleotide-bd_a/b_plait_sf"/>
</dbReference>
<evidence type="ECO:0000313" key="4">
    <source>
        <dbReference type="EMBL" id="KAB7505856.1"/>
    </source>
</evidence>
<feature type="domain" description="RRM" evidence="3">
    <location>
        <begin position="7"/>
        <end position="85"/>
    </location>
</feature>
<sequence length="85" mass="9980">MATRRFPRILVRNLPFTVSHQELREHFSQFGQVIQARVIFDKKTGFSQKYGFVRFAQDEHMKNALSKSSQFLDGSFIDVLKSNRD</sequence>
<reference evidence="4 5" key="1">
    <citation type="journal article" date="2019" name="PLoS Biol.">
        <title>Sex chromosomes control vertical transmission of feminizing Wolbachia symbionts in an isopod.</title>
        <authorList>
            <person name="Becking T."/>
            <person name="Chebbi M.A."/>
            <person name="Giraud I."/>
            <person name="Moumen B."/>
            <person name="Laverre T."/>
            <person name="Caubet Y."/>
            <person name="Peccoud J."/>
            <person name="Gilbert C."/>
            <person name="Cordaux R."/>
        </authorList>
    </citation>
    <scope>NUCLEOTIDE SEQUENCE [LARGE SCALE GENOMIC DNA]</scope>
    <source>
        <strain evidence="4">ANa2</strain>
        <tissue evidence="4">Whole body excluding digestive tract and cuticle</tissue>
    </source>
</reference>
<dbReference type="SUPFAM" id="SSF54928">
    <property type="entry name" value="RNA-binding domain, RBD"/>
    <property type="match status" value="1"/>
</dbReference>
<dbReference type="PANTHER" id="PTHR48024:SF56">
    <property type="entry name" value="HETEROGENEOUS NUCLEAR RIBONUCLEOPROTEIN A0"/>
    <property type="match status" value="1"/>
</dbReference>
<keyword evidence="5" id="KW-1185">Reference proteome</keyword>
<evidence type="ECO:0000256" key="1">
    <source>
        <dbReference type="ARBA" id="ARBA00022884"/>
    </source>
</evidence>
<comment type="caution">
    <text evidence="4">The sequence shown here is derived from an EMBL/GenBank/DDBJ whole genome shotgun (WGS) entry which is preliminary data.</text>
</comment>
<name>A0A5N5TGS7_9CRUS</name>
<dbReference type="InterPro" id="IPR035979">
    <property type="entry name" value="RBD_domain_sf"/>
</dbReference>
<accession>A0A5N5TGS7</accession>
<dbReference type="PANTHER" id="PTHR48024">
    <property type="entry name" value="GEO13361P1-RELATED"/>
    <property type="match status" value="1"/>
</dbReference>
<evidence type="ECO:0000313" key="5">
    <source>
        <dbReference type="Proteomes" id="UP000326759"/>
    </source>
</evidence>
<dbReference type="SMART" id="SM00360">
    <property type="entry name" value="RRM"/>
    <property type="match status" value="1"/>
</dbReference>
<dbReference type="InterPro" id="IPR050886">
    <property type="entry name" value="RNA-binding_reg"/>
</dbReference>
<dbReference type="PROSITE" id="PS50102">
    <property type="entry name" value="RRM"/>
    <property type="match status" value="1"/>
</dbReference>
<dbReference type="GO" id="GO:0003723">
    <property type="term" value="F:RNA binding"/>
    <property type="evidence" value="ECO:0007669"/>
    <property type="project" value="UniProtKB-UniRule"/>
</dbReference>
<dbReference type="Gene3D" id="3.30.70.330">
    <property type="match status" value="1"/>
</dbReference>
<dbReference type="OrthoDB" id="4207594at2759"/>
<dbReference type="Pfam" id="PF00076">
    <property type="entry name" value="RRM_1"/>
    <property type="match status" value="1"/>
</dbReference>
<organism evidence="4 5">
    <name type="scientific">Armadillidium nasatum</name>
    <dbReference type="NCBI Taxonomy" id="96803"/>
    <lineage>
        <taxon>Eukaryota</taxon>
        <taxon>Metazoa</taxon>
        <taxon>Ecdysozoa</taxon>
        <taxon>Arthropoda</taxon>
        <taxon>Crustacea</taxon>
        <taxon>Multicrustacea</taxon>
        <taxon>Malacostraca</taxon>
        <taxon>Eumalacostraca</taxon>
        <taxon>Peracarida</taxon>
        <taxon>Isopoda</taxon>
        <taxon>Oniscidea</taxon>
        <taxon>Crinocheta</taxon>
        <taxon>Armadillidiidae</taxon>
        <taxon>Armadillidium</taxon>
    </lineage>
</organism>
<dbReference type="AlphaFoldDB" id="A0A5N5TGS7"/>
<keyword evidence="1 2" id="KW-0694">RNA-binding</keyword>
<evidence type="ECO:0000259" key="3">
    <source>
        <dbReference type="PROSITE" id="PS50102"/>
    </source>
</evidence>
<proteinExistence type="predicted"/>
<dbReference type="GO" id="GO:0005634">
    <property type="term" value="C:nucleus"/>
    <property type="evidence" value="ECO:0007669"/>
    <property type="project" value="TreeGrafter"/>
</dbReference>
<dbReference type="Proteomes" id="UP000326759">
    <property type="component" value="Unassembled WGS sequence"/>
</dbReference>
<evidence type="ECO:0000256" key="2">
    <source>
        <dbReference type="PROSITE-ProRule" id="PRU00176"/>
    </source>
</evidence>
<dbReference type="InterPro" id="IPR000504">
    <property type="entry name" value="RRM_dom"/>
</dbReference>
<dbReference type="EMBL" id="SEYY01001086">
    <property type="protein sequence ID" value="KAB7505856.1"/>
    <property type="molecule type" value="Genomic_DNA"/>
</dbReference>
<protein>
    <submittedName>
        <fullName evidence="4">SRA stem-loop-interacting RNA-binding protein, mitochondrial</fullName>
    </submittedName>
</protein>